<evidence type="ECO:0000256" key="8">
    <source>
        <dbReference type="ARBA" id="ARBA00023136"/>
    </source>
</evidence>
<comment type="subunit">
    <text evidence="9">Forms a complex with SecD. Part of the essential Sec protein translocation apparatus which comprises SecA, SecYEG and auxiliary proteins SecDF. Other proteins may also be involved.</text>
</comment>
<dbReference type="GO" id="GO:0005886">
    <property type="term" value="C:plasma membrane"/>
    <property type="evidence" value="ECO:0007669"/>
    <property type="project" value="UniProtKB-SubCell"/>
</dbReference>
<dbReference type="NCBIfam" id="TIGR00966">
    <property type="entry name" value="transloc_SecF"/>
    <property type="match status" value="1"/>
</dbReference>
<evidence type="ECO:0000256" key="7">
    <source>
        <dbReference type="ARBA" id="ARBA00023010"/>
    </source>
</evidence>
<dbReference type="SUPFAM" id="SSF82866">
    <property type="entry name" value="Multidrug efflux transporter AcrB transmembrane domain"/>
    <property type="match status" value="1"/>
</dbReference>
<keyword evidence="7 9" id="KW-0811">Translocation</keyword>
<evidence type="ECO:0000256" key="1">
    <source>
        <dbReference type="ARBA" id="ARBA00004651"/>
    </source>
</evidence>
<dbReference type="Pfam" id="PF02355">
    <property type="entry name" value="SecD_SecF_C"/>
    <property type="match status" value="1"/>
</dbReference>
<feature type="transmembrane region" description="Helical" evidence="9">
    <location>
        <begin position="184"/>
        <end position="206"/>
    </location>
</feature>
<dbReference type="InterPro" id="IPR022646">
    <property type="entry name" value="SecD/SecF_CS"/>
</dbReference>
<evidence type="ECO:0000256" key="9">
    <source>
        <dbReference type="HAMAP-Rule" id="MF_01464"/>
    </source>
</evidence>
<evidence type="ECO:0000256" key="3">
    <source>
        <dbReference type="ARBA" id="ARBA00022475"/>
    </source>
</evidence>
<sequence length="322" mass="35337">MRRRACIRDPGKRATRDEIYTRIVRKYLLTMHTSFIARNTKYFILISALFLVPGIYSLIRFGLKPSIDFTGGATLTLQLSKPVGDLSSIRKVVESKVHVSSLVHSGAQDIVVRTAPMDVTTKDTVEASLKTIDPNIRELSYETIGPTLGKELLVKTGIGVVAAISLIIIYLAMRFPSPAFGVSAALAGVHDVLIILGTFSLLGHFYGVEVDVLFVTAILTVLSFSLHDTLIVYDRIRERMKKAASGQFGKIVDEAVLETINRSLRNSLAVILMLLVGVLLGGETLRWFLFALLVGTITGTYSSICVALPILVAWKRVTSKEK</sequence>
<evidence type="ECO:0000256" key="6">
    <source>
        <dbReference type="ARBA" id="ARBA00022989"/>
    </source>
</evidence>
<dbReference type="InterPro" id="IPR048634">
    <property type="entry name" value="SecD_SecF_C"/>
</dbReference>
<accession>A0A317JPE5</accession>
<feature type="transmembrane region" description="Helical" evidence="9">
    <location>
        <begin position="152"/>
        <end position="172"/>
    </location>
</feature>
<dbReference type="HAMAP" id="MF_01464_B">
    <property type="entry name" value="SecF_B"/>
    <property type="match status" value="1"/>
</dbReference>
<dbReference type="GO" id="GO:0015450">
    <property type="term" value="F:protein-transporting ATPase activity"/>
    <property type="evidence" value="ECO:0007669"/>
    <property type="project" value="InterPro"/>
</dbReference>
<feature type="transmembrane region" description="Helical" evidence="9">
    <location>
        <begin position="264"/>
        <end position="281"/>
    </location>
</feature>
<dbReference type="Gene3D" id="1.20.1640.10">
    <property type="entry name" value="Multidrug efflux transporter AcrB transmembrane domain"/>
    <property type="match status" value="1"/>
</dbReference>
<organism evidence="11 12">
    <name type="scientific">Candidatus Cerribacteria bacterium 'Amazon FNV 2010 28 9'</name>
    <dbReference type="NCBI Taxonomy" id="2081795"/>
    <lineage>
        <taxon>Bacteria</taxon>
        <taxon>Candidatus Cerribacteria</taxon>
    </lineage>
</organism>
<dbReference type="GO" id="GO:0006605">
    <property type="term" value="P:protein targeting"/>
    <property type="evidence" value="ECO:0007669"/>
    <property type="project" value="UniProtKB-UniRule"/>
</dbReference>
<evidence type="ECO:0000313" key="11">
    <source>
        <dbReference type="EMBL" id="PWU23838.1"/>
    </source>
</evidence>
<evidence type="ECO:0000256" key="2">
    <source>
        <dbReference type="ARBA" id="ARBA00022448"/>
    </source>
</evidence>
<dbReference type="InterPro" id="IPR022645">
    <property type="entry name" value="SecD/SecF_bac"/>
</dbReference>
<feature type="transmembrane region" description="Helical" evidence="9">
    <location>
        <begin position="212"/>
        <end position="233"/>
    </location>
</feature>
<evidence type="ECO:0000313" key="12">
    <source>
        <dbReference type="Proteomes" id="UP000246104"/>
    </source>
</evidence>
<dbReference type="Proteomes" id="UP000246104">
    <property type="component" value="Unassembled WGS sequence"/>
</dbReference>
<comment type="caution">
    <text evidence="11">The sequence shown here is derived from an EMBL/GenBank/DDBJ whole genome shotgun (WGS) entry which is preliminary data.</text>
</comment>
<feature type="transmembrane region" description="Helical" evidence="9">
    <location>
        <begin position="42"/>
        <end position="59"/>
    </location>
</feature>
<dbReference type="GO" id="GO:0043952">
    <property type="term" value="P:protein transport by the Sec complex"/>
    <property type="evidence" value="ECO:0007669"/>
    <property type="project" value="UniProtKB-UniRule"/>
</dbReference>
<evidence type="ECO:0000256" key="4">
    <source>
        <dbReference type="ARBA" id="ARBA00022692"/>
    </source>
</evidence>
<feature type="domain" description="Protein export membrane protein SecD/SecF C-terminal" evidence="10">
    <location>
        <begin position="125"/>
        <end position="316"/>
    </location>
</feature>
<dbReference type="InterPro" id="IPR022813">
    <property type="entry name" value="SecD/SecF_arch_bac"/>
</dbReference>
<dbReference type="PANTHER" id="PTHR30081">
    <property type="entry name" value="PROTEIN-EXPORT MEMBRANE PROTEIN SEC"/>
    <property type="match status" value="1"/>
</dbReference>
<dbReference type="InterPro" id="IPR005665">
    <property type="entry name" value="SecF_bac"/>
</dbReference>
<keyword evidence="8 9" id="KW-0472">Membrane</keyword>
<dbReference type="AlphaFoldDB" id="A0A317JPE5"/>
<keyword evidence="4 9" id="KW-0812">Transmembrane</keyword>
<evidence type="ECO:0000256" key="5">
    <source>
        <dbReference type="ARBA" id="ARBA00022927"/>
    </source>
</evidence>
<dbReference type="PRINTS" id="PR01755">
    <property type="entry name" value="SECFTRNLCASE"/>
</dbReference>
<protein>
    <recommendedName>
        <fullName evidence="9">Protein-export membrane protein SecF</fullName>
    </recommendedName>
</protein>
<name>A0A317JPE5_9BACT</name>
<proteinExistence type="inferred from homology"/>
<dbReference type="PANTHER" id="PTHR30081:SF8">
    <property type="entry name" value="PROTEIN TRANSLOCASE SUBUNIT SECF"/>
    <property type="match status" value="1"/>
</dbReference>
<reference evidence="11 12" key="1">
    <citation type="submission" date="2018-02" db="EMBL/GenBank/DDBJ databases">
        <title>Genomic Reconstructions from Amazon Rainforest and Pasture Soil Reveal Novel Insights into the Physiology of Candidate Phyla in Tropical Sites.</title>
        <authorList>
            <person name="Kroeger M.E."/>
            <person name="Delmont T."/>
            <person name="Eren A.M."/>
            <person name="Guo J."/>
            <person name="Meyer K.M."/>
            <person name="Khan K."/>
            <person name="Rodrigues J.L.M."/>
            <person name="Bohannan B.J.M."/>
            <person name="Tringe S."/>
            <person name="Borges C.D."/>
            <person name="Tiedje J."/>
            <person name="Tsai S.M."/>
            <person name="Nusslein K."/>
        </authorList>
    </citation>
    <scope>NUCLEOTIDE SEQUENCE [LARGE SCALE GENOMIC DNA]</scope>
    <source>
        <strain evidence="11">Amazon FNV 2010 28 9</strain>
    </source>
</reference>
<dbReference type="EMBL" id="PSRQ01000022">
    <property type="protein sequence ID" value="PWU23838.1"/>
    <property type="molecule type" value="Genomic_DNA"/>
</dbReference>
<comment type="subcellular location">
    <subcellularLocation>
        <location evidence="1 9">Cell membrane</location>
        <topology evidence="1 9">Multi-pass membrane protein</topology>
    </subcellularLocation>
</comment>
<feature type="transmembrane region" description="Helical" evidence="9">
    <location>
        <begin position="287"/>
        <end position="314"/>
    </location>
</feature>
<dbReference type="Pfam" id="PF07549">
    <property type="entry name" value="Sec_GG"/>
    <property type="match status" value="1"/>
</dbReference>
<evidence type="ECO:0000259" key="10">
    <source>
        <dbReference type="Pfam" id="PF02355"/>
    </source>
</evidence>
<keyword evidence="2 9" id="KW-0813">Transport</keyword>
<keyword evidence="6 9" id="KW-1133">Transmembrane helix</keyword>
<dbReference type="GO" id="GO:0065002">
    <property type="term" value="P:intracellular protein transmembrane transport"/>
    <property type="evidence" value="ECO:0007669"/>
    <property type="project" value="UniProtKB-UniRule"/>
</dbReference>
<keyword evidence="5 9" id="KW-0653">Protein transport</keyword>
<gene>
    <name evidence="9" type="primary">secF</name>
    <name evidence="11" type="ORF">C5B42_01595</name>
</gene>
<keyword evidence="3 9" id="KW-1003">Cell membrane</keyword>
<comment type="similarity">
    <text evidence="9">Belongs to the SecD/SecF family. SecF subfamily.</text>
</comment>
<comment type="function">
    <text evidence="9">Part of the Sec protein translocase complex. Interacts with the SecYEG preprotein conducting channel. SecDF uses the proton motive force (PMF) to complete protein translocation after the ATP-dependent function of SecA.</text>
</comment>